<proteinExistence type="predicted"/>
<dbReference type="InterPro" id="IPR050498">
    <property type="entry name" value="Ycf3"/>
</dbReference>
<dbReference type="InterPro" id="IPR011990">
    <property type="entry name" value="TPR-like_helical_dom_sf"/>
</dbReference>
<feature type="chain" id="PRO_5032306684" evidence="3">
    <location>
        <begin position="22"/>
        <end position="198"/>
    </location>
</feature>
<reference evidence="4 5" key="1">
    <citation type="submission" date="2020-08" db="EMBL/GenBank/DDBJ databases">
        <title>Genomic Encyclopedia of Type Strains, Phase IV (KMG-IV): sequencing the most valuable type-strain genomes for metagenomic binning, comparative biology and taxonomic classification.</title>
        <authorList>
            <person name="Goeker M."/>
        </authorList>
    </citation>
    <scope>NUCLEOTIDE SEQUENCE [LARGE SCALE GENOMIC DNA]</scope>
    <source>
        <strain evidence="4 5">DSM 19979</strain>
    </source>
</reference>
<feature type="signal peptide" evidence="3">
    <location>
        <begin position="1"/>
        <end position="21"/>
    </location>
</feature>
<organism evidence="4 5">
    <name type="scientific">Roseococcus suduntuyensis</name>
    <dbReference type="NCBI Taxonomy" id="455361"/>
    <lineage>
        <taxon>Bacteria</taxon>
        <taxon>Pseudomonadati</taxon>
        <taxon>Pseudomonadota</taxon>
        <taxon>Alphaproteobacteria</taxon>
        <taxon>Acetobacterales</taxon>
        <taxon>Roseomonadaceae</taxon>
        <taxon>Roseococcus</taxon>
    </lineage>
</organism>
<keyword evidence="1" id="KW-0677">Repeat</keyword>
<dbReference type="PANTHER" id="PTHR44858">
    <property type="entry name" value="TETRATRICOPEPTIDE REPEAT PROTEIN 6"/>
    <property type="match status" value="1"/>
</dbReference>
<name>A0A840AGK6_9PROT</name>
<evidence type="ECO:0000256" key="1">
    <source>
        <dbReference type="ARBA" id="ARBA00022737"/>
    </source>
</evidence>
<dbReference type="AlphaFoldDB" id="A0A840AGK6"/>
<dbReference type="SUPFAM" id="SSF48452">
    <property type="entry name" value="TPR-like"/>
    <property type="match status" value="1"/>
</dbReference>
<sequence>MRPALPALTAILMGLAAPAPAQLGGPALPVQSPAAPELLQRELDRAFDALRTAPDEAGGRMAEAAVRQLWSRQATPAVALLLNRGIRTLRGGQAADALEDFDAAILLEPRLADSWHWRAQAHAAVGDRQGAAGDLRESLRLEPRHFPALVTLSQLQEEARDASGALRSFRAALEIHPRLAGGAARLRELVRAAEGEAM</sequence>
<evidence type="ECO:0000313" key="4">
    <source>
        <dbReference type="EMBL" id="MBB3900022.1"/>
    </source>
</evidence>
<evidence type="ECO:0000313" key="5">
    <source>
        <dbReference type="Proteomes" id="UP000553193"/>
    </source>
</evidence>
<protein>
    <submittedName>
        <fullName evidence="4">Tetratricopeptide (TPR) repeat protein</fullName>
    </submittedName>
</protein>
<evidence type="ECO:0000256" key="3">
    <source>
        <dbReference type="SAM" id="SignalP"/>
    </source>
</evidence>
<dbReference type="EMBL" id="JACIDJ010000007">
    <property type="protein sequence ID" value="MBB3900022.1"/>
    <property type="molecule type" value="Genomic_DNA"/>
</dbReference>
<keyword evidence="5" id="KW-1185">Reference proteome</keyword>
<accession>A0A840AGK6</accession>
<dbReference type="Proteomes" id="UP000553193">
    <property type="component" value="Unassembled WGS sequence"/>
</dbReference>
<keyword evidence="3" id="KW-0732">Signal</keyword>
<dbReference type="PANTHER" id="PTHR44858:SF1">
    <property type="entry name" value="UDP-N-ACETYLGLUCOSAMINE--PEPTIDE N-ACETYLGLUCOSAMINYLTRANSFERASE SPINDLY-RELATED"/>
    <property type="match status" value="1"/>
</dbReference>
<dbReference type="RefSeq" id="WP_184386245.1">
    <property type="nucleotide sequence ID" value="NZ_JACIDJ010000007.1"/>
</dbReference>
<keyword evidence="2" id="KW-0802">TPR repeat</keyword>
<dbReference type="Gene3D" id="1.25.40.10">
    <property type="entry name" value="Tetratricopeptide repeat domain"/>
    <property type="match status" value="1"/>
</dbReference>
<comment type="caution">
    <text evidence="4">The sequence shown here is derived from an EMBL/GenBank/DDBJ whole genome shotgun (WGS) entry which is preliminary data.</text>
</comment>
<gene>
    <name evidence="4" type="ORF">GGQ83_003489</name>
</gene>
<evidence type="ECO:0000256" key="2">
    <source>
        <dbReference type="ARBA" id="ARBA00022803"/>
    </source>
</evidence>